<proteinExistence type="predicted"/>
<dbReference type="EMBL" id="MN740246">
    <property type="protein sequence ID" value="QHT95784.1"/>
    <property type="molecule type" value="Genomic_DNA"/>
</dbReference>
<evidence type="ECO:0000313" key="1">
    <source>
        <dbReference type="EMBL" id="QHT95784.1"/>
    </source>
</evidence>
<accession>A0A6C0IRA7</accession>
<sequence length="170" mass="21118">MNTNINQNQYQKNLDNYSKIKQLTNKLNVNEKSILRYINTLPEELVELIKEYIPYVSFVFVNKDYYNRYHYLFSDTIKPRSELYIRSMIRQDNDYVVNKLFYEFSYHWLSMRNYYHKDCIYMNYLYFLLHYSIDNDSKKCVKLLNHLIKELGLVKNQHKKKTIRYIRWKT</sequence>
<name>A0A6C0IRA7_9ZZZZ</name>
<reference evidence="1" key="1">
    <citation type="journal article" date="2020" name="Nature">
        <title>Giant virus diversity and host interactions through global metagenomics.</title>
        <authorList>
            <person name="Schulz F."/>
            <person name="Roux S."/>
            <person name="Paez-Espino D."/>
            <person name="Jungbluth S."/>
            <person name="Walsh D.A."/>
            <person name="Denef V.J."/>
            <person name="McMahon K.D."/>
            <person name="Konstantinidis K.T."/>
            <person name="Eloe-Fadrosh E.A."/>
            <person name="Kyrpides N.C."/>
            <person name="Woyke T."/>
        </authorList>
    </citation>
    <scope>NUCLEOTIDE SEQUENCE</scope>
    <source>
        <strain evidence="1">GVMAG-M-3300024301-20</strain>
    </source>
</reference>
<protein>
    <submittedName>
        <fullName evidence="1">Uncharacterized protein</fullName>
    </submittedName>
</protein>
<dbReference type="AlphaFoldDB" id="A0A6C0IRA7"/>
<organism evidence="1">
    <name type="scientific">viral metagenome</name>
    <dbReference type="NCBI Taxonomy" id="1070528"/>
    <lineage>
        <taxon>unclassified sequences</taxon>
        <taxon>metagenomes</taxon>
        <taxon>organismal metagenomes</taxon>
    </lineage>
</organism>